<dbReference type="InterPro" id="IPR018497">
    <property type="entry name" value="Peptidase_M13_C"/>
</dbReference>
<dbReference type="AlphaFoldDB" id="A0A7I4Z648"/>
<feature type="domain" description="Peptidase M13 C-terminal" evidence="9">
    <location>
        <begin position="538"/>
        <end position="743"/>
    </location>
</feature>
<evidence type="ECO:0000256" key="3">
    <source>
        <dbReference type="ARBA" id="ARBA00022670"/>
    </source>
</evidence>
<keyword evidence="7" id="KW-0482">Metalloprotease</keyword>
<dbReference type="CDD" id="cd08662">
    <property type="entry name" value="M13"/>
    <property type="match status" value="1"/>
</dbReference>
<accession>A0A7I4Z648</accession>
<dbReference type="Pfam" id="PF05649">
    <property type="entry name" value="Peptidase_M13_N"/>
    <property type="match status" value="1"/>
</dbReference>
<organism evidence="11 12">
    <name type="scientific">Haemonchus contortus</name>
    <name type="common">Barber pole worm</name>
    <dbReference type="NCBI Taxonomy" id="6289"/>
    <lineage>
        <taxon>Eukaryota</taxon>
        <taxon>Metazoa</taxon>
        <taxon>Ecdysozoa</taxon>
        <taxon>Nematoda</taxon>
        <taxon>Chromadorea</taxon>
        <taxon>Rhabditida</taxon>
        <taxon>Rhabditina</taxon>
        <taxon>Rhabditomorpha</taxon>
        <taxon>Strongyloidea</taxon>
        <taxon>Trichostrongylidae</taxon>
        <taxon>Haemonchus</taxon>
    </lineage>
</organism>
<evidence type="ECO:0000256" key="2">
    <source>
        <dbReference type="ARBA" id="ARBA00007357"/>
    </source>
</evidence>
<evidence type="ECO:0000313" key="12">
    <source>
        <dbReference type="WBParaSite" id="HCON_00190320-00001"/>
    </source>
</evidence>
<evidence type="ECO:0000259" key="9">
    <source>
        <dbReference type="Pfam" id="PF01431"/>
    </source>
</evidence>
<keyword evidence="4" id="KW-0479">Metal-binding</keyword>
<evidence type="ECO:0000256" key="6">
    <source>
        <dbReference type="ARBA" id="ARBA00022833"/>
    </source>
</evidence>
<name>A0A7I4Z648_HAECO</name>
<dbReference type="GO" id="GO:0016485">
    <property type="term" value="P:protein processing"/>
    <property type="evidence" value="ECO:0007669"/>
    <property type="project" value="TreeGrafter"/>
</dbReference>
<sequence>MDLDTLLLLLYSLTVQCYCKKINLLSVLNNITLRADNLSLHMKDVEIQNGVMSFNDLQVEADGVQYSVDKRSEQHSSDVSGRVVHYPELAKSIDRSIDPCKDFYSFVCNGWIQSHPIPEDEFEYTQNELLKDTMIKRVKGILETMPPSATREDNLMRIFYHKCIRNTLQPDNNGMSMLFAKMRSMKRATSLTDWLLAMKTETVLYDLTVSVDENNSSANILQIVPGSSMMSARIYFDPAYARELVATRDVLFKMLALLSSEDRSMEFFTPNLFEHARRIESLMMVDQAMAKILEETEFNTDSITMTIGELHRTLSTIDWVRYATAFLPSQLRYSVASRPVRITKLAAIQRLEDLLLSINDQTLSDYLDWKIIFHYGDFLGKNFQLLMEEFTSQVYGVTGIDRTDDCVSLTMNTFYDIAGRHYLERYFNFDSVLIMKELVKDVRAAFLEMLVKNEWMDPNTKKRARQKANAIRDFIGYDSGVFNETLRKKRYAHLSYTSSTSYYDIMMAIHLWMQERAFLRLDKVNSRDTFDTSVMEVNAFYDGNKNQMAISAGILQSPFFNASLPRLLNYAAIGVVAGHEITHAFDDSGASYDEFGNKNNWWDEATYKNFERKKECFDHQYGKILVGDLNVQIDGRRTEGENIADNGGMRAAIRAALRLSKGSSERFTIAGLEDFTQMHYFFMNYAFIWCGNSRRATLLNKLANDVHAPDRYRVNVVLSNQPEFAETFECHRGSPMFPGRTCTLW</sequence>
<dbReference type="GO" id="GO:0046872">
    <property type="term" value="F:metal ion binding"/>
    <property type="evidence" value="ECO:0007669"/>
    <property type="project" value="UniProtKB-KW"/>
</dbReference>
<protein>
    <submittedName>
        <fullName evidence="12">Peptidase M13 domain containing protein</fullName>
    </submittedName>
</protein>
<dbReference type="GO" id="GO:0005886">
    <property type="term" value="C:plasma membrane"/>
    <property type="evidence" value="ECO:0007669"/>
    <property type="project" value="TreeGrafter"/>
</dbReference>
<dbReference type="Proteomes" id="UP000025227">
    <property type="component" value="Unplaced"/>
</dbReference>
<dbReference type="Gene3D" id="3.40.390.10">
    <property type="entry name" value="Collagenase (Catalytic Domain)"/>
    <property type="match status" value="1"/>
</dbReference>
<dbReference type="InterPro" id="IPR000718">
    <property type="entry name" value="Peptidase_M13"/>
</dbReference>
<comment type="similarity">
    <text evidence="2">Belongs to the peptidase M13 family.</text>
</comment>
<reference evidence="12" key="1">
    <citation type="submission" date="2020-12" db="UniProtKB">
        <authorList>
            <consortium name="WormBaseParasite"/>
        </authorList>
    </citation>
    <scope>IDENTIFICATION</scope>
    <source>
        <strain evidence="12">MHco3</strain>
    </source>
</reference>
<evidence type="ECO:0000256" key="7">
    <source>
        <dbReference type="ARBA" id="ARBA00023049"/>
    </source>
</evidence>
<proteinExistence type="inferred from homology"/>
<evidence type="ECO:0000256" key="1">
    <source>
        <dbReference type="ARBA" id="ARBA00001947"/>
    </source>
</evidence>
<dbReference type="PANTHER" id="PTHR11733:SF167">
    <property type="entry name" value="FI17812P1-RELATED"/>
    <property type="match status" value="1"/>
</dbReference>
<keyword evidence="11" id="KW-1185">Reference proteome</keyword>
<evidence type="ECO:0000313" key="11">
    <source>
        <dbReference type="Proteomes" id="UP000025227"/>
    </source>
</evidence>
<dbReference type="WBParaSite" id="HCON_00190320-00001">
    <property type="protein sequence ID" value="HCON_00190320-00001"/>
    <property type="gene ID" value="HCON_00190320"/>
</dbReference>
<dbReference type="Pfam" id="PF01431">
    <property type="entry name" value="Peptidase_M13"/>
    <property type="match status" value="1"/>
</dbReference>
<evidence type="ECO:0000256" key="4">
    <source>
        <dbReference type="ARBA" id="ARBA00022723"/>
    </source>
</evidence>
<keyword evidence="6" id="KW-0862">Zinc</keyword>
<feature type="domain" description="Peptidase M13 N-terminal" evidence="10">
    <location>
        <begin position="99"/>
        <end position="477"/>
    </location>
</feature>
<dbReference type="OrthoDB" id="6475849at2759"/>
<dbReference type="SUPFAM" id="SSF55486">
    <property type="entry name" value="Metalloproteases ('zincins'), catalytic domain"/>
    <property type="match status" value="1"/>
</dbReference>
<dbReference type="PRINTS" id="PR00786">
    <property type="entry name" value="NEPRILYSIN"/>
</dbReference>
<dbReference type="PANTHER" id="PTHR11733">
    <property type="entry name" value="ZINC METALLOPROTEASE FAMILY M13 NEPRILYSIN-RELATED"/>
    <property type="match status" value="1"/>
</dbReference>
<dbReference type="OMA" id="NWWDEAT"/>
<dbReference type="InterPro" id="IPR024079">
    <property type="entry name" value="MetalloPept_cat_dom_sf"/>
</dbReference>
<keyword evidence="5" id="KW-0378">Hydrolase</keyword>
<feature type="chain" id="PRO_5029484496" evidence="8">
    <location>
        <begin position="20"/>
        <end position="745"/>
    </location>
</feature>
<evidence type="ECO:0000256" key="5">
    <source>
        <dbReference type="ARBA" id="ARBA00022801"/>
    </source>
</evidence>
<dbReference type="PROSITE" id="PS51885">
    <property type="entry name" value="NEPRILYSIN"/>
    <property type="match status" value="1"/>
</dbReference>
<feature type="signal peptide" evidence="8">
    <location>
        <begin position="1"/>
        <end position="19"/>
    </location>
</feature>
<evidence type="ECO:0000256" key="8">
    <source>
        <dbReference type="SAM" id="SignalP"/>
    </source>
</evidence>
<keyword evidence="3" id="KW-0645">Protease</keyword>
<keyword evidence="8" id="KW-0732">Signal</keyword>
<comment type="cofactor">
    <cofactor evidence="1">
        <name>Zn(2+)</name>
        <dbReference type="ChEBI" id="CHEBI:29105"/>
    </cofactor>
</comment>
<dbReference type="GO" id="GO:0004222">
    <property type="term" value="F:metalloendopeptidase activity"/>
    <property type="evidence" value="ECO:0007669"/>
    <property type="project" value="InterPro"/>
</dbReference>
<dbReference type="InterPro" id="IPR008753">
    <property type="entry name" value="Peptidase_M13_N"/>
</dbReference>
<dbReference type="Gene3D" id="1.10.1380.10">
    <property type="entry name" value="Neutral endopeptidase , domain2"/>
    <property type="match status" value="1"/>
</dbReference>
<dbReference type="InterPro" id="IPR042089">
    <property type="entry name" value="Peptidase_M13_dom_2"/>
</dbReference>
<evidence type="ECO:0000259" key="10">
    <source>
        <dbReference type="Pfam" id="PF05649"/>
    </source>
</evidence>